<dbReference type="InterPro" id="IPR054221">
    <property type="entry name" value="DUF6941"/>
</dbReference>
<organism evidence="1 2">
    <name type="scientific">Zhihengliuella alba</name>
    <dbReference type="NCBI Taxonomy" id="547018"/>
    <lineage>
        <taxon>Bacteria</taxon>
        <taxon>Bacillati</taxon>
        <taxon>Actinomycetota</taxon>
        <taxon>Actinomycetes</taxon>
        <taxon>Micrococcales</taxon>
        <taxon>Micrococcaceae</taxon>
        <taxon>Zhihengliuella</taxon>
    </lineage>
</organism>
<dbReference type="Proteomes" id="UP001501536">
    <property type="component" value="Unassembled WGS sequence"/>
</dbReference>
<name>A0ABP7D0X8_9MICC</name>
<proteinExistence type="predicted"/>
<gene>
    <name evidence="1" type="ORF">GCM10022377_10380</name>
</gene>
<evidence type="ECO:0000313" key="2">
    <source>
        <dbReference type="Proteomes" id="UP001501536"/>
    </source>
</evidence>
<protein>
    <submittedName>
        <fullName evidence="1">Uncharacterized protein</fullName>
    </submittedName>
</protein>
<accession>A0ABP7D0X8</accession>
<reference evidence="2" key="1">
    <citation type="journal article" date="2019" name="Int. J. Syst. Evol. Microbiol.">
        <title>The Global Catalogue of Microorganisms (GCM) 10K type strain sequencing project: providing services to taxonomists for standard genome sequencing and annotation.</title>
        <authorList>
            <consortium name="The Broad Institute Genomics Platform"/>
            <consortium name="The Broad Institute Genome Sequencing Center for Infectious Disease"/>
            <person name="Wu L."/>
            <person name="Ma J."/>
        </authorList>
    </citation>
    <scope>NUCLEOTIDE SEQUENCE [LARGE SCALE GENOMIC DNA]</scope>
    <source>
        <strain evidence="2">JCM 16961</strain>
    </source>
</reference>
<evidence type="ECO:0000313" key="1">
    <source>
        <dbReference type="EMBL" id="GAA3699303.1"/>
    </source>
</evidence>
<comment type="caution">
    <text evidence="1">The sequence shown here is derived from an EMBL/GenBank/DDBJ whole genome shotgun (WGS) entry which is preliminary data.</text>
</comment>
<sequence>MIDMSSPSALPNLDYAFLAEFARVEGDSLTSVGASFTRVEVATFPSTATIYVAGRVRAEEGGDPFGLRLRLGPDDRSSGVELETTLEPTKAINPYSGKVGMIFSAGVPLTFDHEGRYMAQIFLQDELVRSLYFSVHSVTSPES</sequence>
<dbReference type="EMBL" id="BAABCJ010000001">
    <property type="protein sequence ID" value="GAA3699303.1"/>
    <property type="molecule type" value="Genomic_DNA"/>
</dbReference>
<dbReference type="Pfam" id="PF22091">
    <property type="entry name" value="DUF6941"/>
    <property type="match status" value="1"/>
</dbReference>
<keyword evidence="2" id="KW-1185">Reference proteome</keyword>